<name>A0A0B7C543_9EUPU</name>
<feature type="non-terminal residue" evidence="1">
    <location>
        <position position="1"/>
    </location>
</feature>
<organism evidence="1">
    <name type="scientific">Arion vulgaris</name>
    <dbReference type="NCBI Taxonomy" id="1028688"/>
    <lineage>
        <taxon>Eukaryota</taxon>
        <taxon>Metazoa</taxon>
        <taxon>Spiralia</taxon>
        <taxon>Lophotrochozoa</taxon>
        <taxon>Mollusca</taxon>
        <taxon>Gastropoda</taxon>
        <taxon>Heterobranchia</taxon>
        <taxon>Euthyneura</taxon>
        <taxon>Panpulmonata</taxon>
        <taxon>Eupulmonata</taxon>
        <taxon>Stylommatophora</taxon>
        <taxon>Helicina</taxon>
        <taxon>Arionoidea</taxon>
        <taxon>Arionidae</taxon>
        <taxon>Arion</taxon>
    </lineage>
</organism>
<evidence type="ECO:0000313" key="1">
    <source>
        <dbReference type="EMBL" id="CEK99580.1"/>
    </source>
</evidence>
<dbReference type="AlphaFoldDB" id="A0A0B7C543"/>
<feature type="non-terminal residue" evidence="1">
    <location>
        <position position="84"/>
    </location>
</feature>
<accession>A0A0B7C543</accession>
<gene>
    <name evidence="1" type="primary">ORF221611</name>
</gene>
<reference evidence="1" key="1">
    <citation type="submission" date="2014-12" db="EMBL/GenBank/DDBJ databases">
        <title>Insight into the proteome of Arion vulgaris.</title>
        <authorList>
            <person name="Aradska J."/>
            <person name="Bulat T."/>
            <person name="Smidak R."/>
            <person name="Sarate P."/>
            <person name="Gangsoo J."/>
            <person name="Sialana F."/>
            <person name="Bilban M."/>
            <person name="Lubec G."/>
        </authorList>
    </citation>
    <scope>NUCLEOTIDE SEQUENCE</scope>
    <source>
        <tissue evidence="1">Skin</tissue>
    </source>
</reference>
<protein>
    <submittedName>
        <fullName evidence="1">Uncharacterized protein</fullName>
    </submittedName>
</protein>
<sequence>CKNDTPSTGSIAQNMNSVAPTTLLEVSGKMHLKAERCSLGWNPRPSERKGLTTQPYSPPNILHSVSNIVLIQDIFFLSYLLNPV</sequence>
<proteinExistence type="predicted"/>
<dbReference type="EMBL" id="HACG01052709">
    <property type="protein sequence ID" value="CEK99580.1"/>
    <property type="molecule type" value="Transcribed_RNA"/>
</dbReference>